<sequence length="71" mass="7840">MPHPKDMFLPENAVMNTLAALIGQQVLECYVTEVYEKYGKPPSIGVELRTVDGEKTTLIVDQVLAALHVTL</sequence>
<name>A0A6F9DUM6_9ASCI</name>
<accession>A0A6F9DUM6</accession>
<protein>
    <submittedName>
        <fullName evidence="1">Tudor domain-containing protein 1-like</fullName>
    </submittedName>
</protein>
<organism evidence="1">
    <name type="scientific">Phallusia mammillata</name>
    <dbReference type="NCBI Taxonomy" id="59560"/>
    <lineage>
        <taxon>Eukaryota</taxon>
        <taxon>Metazoa</taxon>
        <taxon>Chordata</taxon>
        <taxon>Tunicata</taxon>
        <taxon>Ascidiacea</taxon>
        <taxon>Phlebobranchia</taxon>
        <taxon>Ascidiidae</taxon>
        <taxon>Phallusia</taxon>
    </lineage>
</organism>
<reference evidence="1" key="1">
    <citation type="submission" date="2020-04" db="EMBL/GenBank/DDBJ databases">
        <authorList>
            <person name="Neveu A P."/>
        </authorList>
    </citation>
    <scope>NUCLEOTIDE SEQUENCE</scope>
    <source>
        <tissue evidence="1">Whole embryo</tissue>
    </source>
</reference>
<dbReference type="EMBL" id="LR791019">
    <property type="protein sequence ID" value="CAB3266881.1"/>
    <property type="molecule type" value="mRNA"/>
</dbReference>
<evidence type="ECO:0000313" key="1">
    <source>
        <dbReference type="EMBL" id="CAB3266881.1"/>
    </source>
</evidence>
<dbReference type="AlphaFoldDB" id="A0A6F9DUM6"/>
<proteinExistence type="evidence at transcript level"/>
<gene>
    <name evidence="1" type="primary">Tdrd1-003</name>
</gene>